<feature type="domain" description="Cytochrome C Planctomycete-type" evidence="4">
    <location>
        <begin position="51"/>
        <end position="109"/>
    </location>
</feature>
<dbReference type="InterPro" id="IPR022655">
    <property type="entry name" value="DUF1553"/>
</dbReference>
<gene>
    <name evidence="5" type="ORF">Pla8534_16050</name>
</gene>
<dbReference type="KEGG" id="lcre:Pla8534_16050"/>
<protein>
    <submittedName>
        <fullName evidence="5">Planctomycete cytochrome C</fullName>
    </submittedName>
</protein>
<dbReference type="PANTHER" id="PTHR35889:SF3">
    <property type="entry name" value="F-BOX DOMAIN-CONTAINING PROTEIN"/>
    <property type="match status" value="1"/>
</dbReference>
<accession>A0A518DPQ4</accession>
<dbReference type="InterPro" id="IPR011429">
    <property type="entry name" value="Cyt_c_Planctomycete-type"/>
</dbReference>
<evidence type="ECO:0000259" key="3">
    <source>
        <dbReference type="Pfam" id="PF07587"/>
    </source>
</evidence>
<proteinExistence type="predicted"/>
<dbReference type="InterPro" id="IPR036909">
    <property type="entry name" value="Cyt_c-like_dom_sf"/>
</dbReference>
<dbReference type="GO" id="GO:0020037">
    <property type="term" value="F:heme binding"/>
    <property type="evidence" value="ECO:0007669"/>
    <property type="project" value="InterPro"/>
</dbReference>
<feature type="domain" description="DUF1553" evidence="3">
    <location>
        <begin position="880"/>
        <end position="1138"/>
    </location>
</feature>
<organism evidence="5 6">
    <name type="scientific">Lignipirellula cremea</name>
    <dbReference type="NCBI Taxonomy" id="2528010"/>
    <lineage>
        <taxon>Bacteria</taxon>
        <taxon>Pseudomonadati</taxon>
        <taxon>Planctomycetota</taxon>
        <taxon>Planctomycetia</taxon>
        <taxon>Pirellulales</taxon>
        <taxon>Pirellulaceae</taxon>
        <taxon>Lignipirellula</taxon>
    </lineage>
</organism>
<feature type="chain" id="PRO_5021849309" evidence="1">
    <location>
        <begin position="29"/>
        <end position="1172"/>
    </location>
</feature>
<dbReference type="Pfam" id="PF07635">
    <property type="entry name" value="PSCyt1"/>
    <property type="match status" value="1"/>
</dbReference>
<dbReference type="GO" id="GO:0009055">
    <property type="term" value="F:electron transfer activity"/>
    <property type="evidence" value="ECO:0007669"/>
    <property type="project" value="InterPro"/>
</dbReference>
<evidence type="ECO:0000256" key="1">
    <source>
        <dbReference type="SAM" id="SignalP"/>
    </source>
</evidence>
<feature type="domain" description="DUF1549" evidence="2">
    <location>
        <begin position="176"/>
        <end position="388"/>
    </location>
</feature>
<feature type="signal peptide" evidence="1">
    <location>
        <begin position="1"/>
        <end position="28"/>
    </location>
</feature>
<keyword evidence="1" id="KW-0732">Signal</keyword>
<sequence length="1172" mass="129996" precursor="true">MTMRFLLIVALMPVMLALFAGESTHAVAAEPTSEQLDFFEKKVRPLLARHCYACHSVKADRLEAKLLLDSRAALLRGGDSGAAIVPGDAENSLLIEAVRYQSFEMPPQGKLADRDIATLIRWVEMGAPWPKEAAPTVAADQKAFDLNARKSEFWVWQPITSPEPPQVKDVAWPRNEVDRFILARLEQAGLKPAGDADRTALLRRLYFDLIGLPPTPVEVEAFLADKDPEAFERVVDRLLESPHFGERWGRHWLDLVRYAESRGHEFDNDTPNAFQYRDYVIRALNADLPYDQFVREQIAGDLLAEPRRHPTQHFNESVLGTGFWFLGEWVHSPVDIRKDEADRFDNMLDVMSKTFLGVTVACARCHDHKFDAISTNDYYALSGFLQGSDYRQVRFESREQNRQVAGQLARVDARYQRQILELLESQDIRPPAQTSFLMDEAILVDYGNLPQSQYLQDGFLFGQAPQHAGRAYLEGGAQGGVKVATFGAAVSDPIWAGLESVSEGVMQDRSSLARIPSSGRMLRSPTFELKHDQVQVLVEGAGHVIACVDSHRLVAGPLHKQTIRQIQAGERWVTLDLARYVGHRLHLEFVPAADAQLSVRMATQGLDAAGLAELDRKLAALDQQYAAYAQDAEVVLHGASQIEERVFADFESGTYDGWTVTGDAFGEVPQTLQTIGRYQGRINGQGKFFVNSHNIRPGGDVRGGDSLTGTLTSSEFAIDFDAIEFLVGGGAHRGETCVNLLVEGKVVLSATGRNNNQMSTSRWDVRPYRGKQARIQVVDNHTGGWGNIGIDHVVFQQAATAADGDAGPHRLVRAWRQEREQLAARIQRRSRLAPAMLDGTGEDEHVLIRGNSSQPGKLEPRHFLTAVSGDSPLPIRSGSGRLELAEQINDPANPLTSRVIVNRIWHHLMGRGIVPTVDDLGFLGQRPTHPELLDHLATRFQADGRSIKRMIRYLVLSRTWQMSSKPDKSAVGADPKNLLWRHRPPQRLQGEAIRDALLAVSGRLDRTAGGAPAPIYLTPFMDGRGRPRTSGPLDGDGRRSIYIAVRRNFLSPFMLTFDTPAPFSSMGRRNVSNVPAQALILLNDPLVVELARSWAERAIQSVPASVSDGVAQRVAWMYLCGFGRQPTAQESQAAVAFLASQASARGVTTEDLDLWADFAHVLVNTKEFIFLR</sequence>
<evidence type="ECO:0000259" key="4">
    <source>
        <dbReference type="Pfam" id="PF07635"/>
    </source>
</evidence>
<name>A0A518DPQ4_9BACT</name>
<evidence type="ECO:0000313" key="6">
    <source>
        <dbReference type="Proteomes" id="UP000317648"/>
    </source>
</evidence>
<evidence type="ECO:0000259" key="2">
    <source>
        <dbReference type="Pfam" id="PF07583"/>
    </source>
</evidence>
<reference evidence="5 6" key="1">
    <citation type="submission" date="2019-02" db="EMBL/GenBank/DDBJ databases">
        <title>Deep-cultivation of Planctomycetes and their phenomic and genomic characterization uncovers novel biology.</title>
        <authorList>
            <person name="Wiegand S."/>
            <person name="Jogler M."/>
            <person name="Boedeker C."/>
            <person name="Pinto D."/>
            <person name="Vollmers J."/>
            <person name="Rivas-Marin E."/>
            <person name="Kohn T."/>
            <person name="Peeters S.H."/>
            <person name="Heuer A."/>
            <person name="Rast P."/>
            <person name="Oberbeckmann S."/>
            <person name="Bunk B."/>
            <person name="Jeske O."/>
            <person name="Meyerdierks A."/>
            <person name="Storesund J.E."/>
            <person name="Kallscheuer N."/>
            <person name="Luecker S."/>
            <person name="Lage O.M."/>
            <person name="Pohl T."/>
            <person name="Merkel B.J."/>
            <person name="Hornburger P."/>
            <person name="Mueller R.-W."/>
            <person name="Bruemmer F."/>
            <person name="Labrenz M."/>
            <person name="Spormann A.M."/>
            <person name="Op den Camp H."/>
            <person name="Overmann J."/>
            <person name="Amann R."/>
            <person name="Jetten M.S.M."/>
            <person name="Mascher T."/>
            <person name="Medema M.H."/>
            <person name="Devos D.P."/>
            <person name="Kaster A.-K."/>
            <person name="Ovreas L."/>
            <person name="Rohde M."/>
            <person name="Galperin M.Y."/>
            <person name="Jogler C."/>
        </authorList>
    </citation>
    <scope>NUCLEOTIDE SEQUENCE [LARGE SCALE GENOMIC DNA]</scope>
    <source>
        <strain evidence="5 6">Pla85_3_4</strain>
    </source>
</reference>
<dbReference type="AlphaFoldDB" id="A0A518DPQ4"/>
<dbReference type="Pfam" id="PF07583">
    <property type="entry name" value="PSCyt2"/>
    <property type="match status" value="1"/>
</dbReference>
<evidence type="ECO:0000313" key="5">
    <source>
        <dbReference type="EMBL" id="QDU93822.1"/>
    </source>
</evidence>
<keyword evidence="6" id="KW-1185">Reference proteome</keyword>
<dbReference type="Pfam" id="PF07587">
    <property type="entry name" value="PSD1"/>
    <property type="match status" value="1"/>
</dbReference>
<dbReference type="Proteomes" id="UP000317648">
    <property type="component" value="Chromosome"/>
</dbReference>
<dbReference type="PANTHER" id="PTHR35889">
    <property type="entry name" value="CYCLOINULO-OLIGOSACCHARIDE FRUCTANOTRANSFERASE-RELATED"/>
    <property type="match status" value="1"/>
</dbReference>
<dbReference type="InterPro" id="IPR011444">
    <property type="entry name" value="DUF1549"/>
</dbReference>
<dbReference type="EMBL" id="CP036433">
    <property type="protein sequence ID" value="QDU93822.1"/>
    <property type="molecule type" value="Genomic_DNA"/>
</dbReference>
<dbReference type="SUPFAM" id="SSF46626">
    <property type="entry name" value="Cytochrome c"/>
    <property type="match status" value="1"/>
</dbReference>